<dbReference type="OrthoDB" id="140919at2"/>
<evidence type="ECO:0000256" key="10">
    <source>
        <dbReference type="ARBA" id="ARBA00048810"/>
    </source>
</evidence>
<keyword evidence="13" id="KW-1185">Reference proteome</keyword>
<dbReference type="InterPro" id="IPR001585">
    <property type="entry name" value="TAL/FSA"/>
</dbReference>
<evidence type="ECO:0000256" key="5">
    <source>
        <dbReference type="ARBA" id="ARBA00013151"/>
    </source>
</evidence>
<comment type="pathway">
    <text evidence="3 11">Carbohydrate degradation; pentose phosphate pathway; D-glyceraldehyde 3-phosphate and beta-D-fructose 6-phosphate from D-ribose 5-phosphate and D-xylulose 5-phosphate (non-oxidative stage): step 2/3.</text>
</comment>
<dbReference type="PROSITE" id="PS01054">
    <property type="entry name" value="TRANSALDOLASE_1"/>
    <property type="match status" value="1"/>
</dbReference>
<dbReference type="EMBL" id="FMWD01000003">
    <property type="protein sequence ID" value="SCZ55627.1"/>
    <property type="molecule type" value="Genomic_DNA"/>
</dbReference>
<dbReference type="NCBIfam" id="TIGR00876">
    <property type="entry name" value="tal_mycobact"/>
    <property type="match status" value="1"/>
</dbReference>
<evidence type="ECO:0000256" key="11">
    <source>
        <dbReference type="HAMAP-Rule" id="MF_00493"/>
    </source>
</evidence>
<comment type="similarity">
    <text evidence="4 11">Belongs to the transaldolase family. Type 2 subfamily.</text>
</comment>
<dbReference type="AlphaFoldDB" id="A0A1G5Q1T6"/>
<keyword evidence="9 11" id="KW-0704">Schiff base</keyword>
<dbReference type="UniPathway" id="UPA00115">
    <property type="reaction ID" value="UER00414"/>
</dbReference>
<feature type="active site" description="Schiff-base intermediate with substrate" evidence="11">
    <location>
        <position position="139"/>
    </location>
</feature>
<evidence type="ECO:0000256" key="7">
    <source>
        <dbReference type="ARBA" id="ARBA00022679"/>
    </source>
</evidence>
<dbReference type="HAMAP" id="MF_00493">
    <property type="entry name" value="Transaldolase_2"/>
    <property type="match status" value="1"/>
</dbReference>
<evidence type="ECO:0000256" key="8">
    <source>
        <dbReference type="ARBA" id="ARBA00023126"/>
    </source>
</evidence>
<dbReference type="PANTHER" id="PTHR10683">
    <property type="entry name" value="TRANSALDOLASE"/>
    <property type="match status" value="1"/>
</dbReference>
<comment type="function">
    <text evidence="1 11">Transaldolase is important for the balance of metabolites in the pentose-phosphate pathway.</text>
</comment>
<evidence type="ECO:0000256" key="1">
    <source>
        <dbReference type="ARBA" id="ARBA00003518"/>
    </source>
</evidence>
<organism evidence="12 13">
    <name type="scientific">Thiohalomonas denitrificans</name>
    <dbReference type="NCBI Taxonomy" id="415747"/>
    <lineage>
        <taxon>Bacteria</taxon>
        <taxon>Pseudomonadati</taxon>
        <taxon>Pseudomonadota</taxon>
        <taxon>Gammaproteobacteria</taxon>
        <taxon>Thiohalomonadales</taxon>
        <taxon>Thiohalomonadaceae</taxon>
        <taxon>Thiohalomonas</taxon>
    </lineage>
</organism>
<keyword evidence="7 11" id="KW-0808">Transferase</keyword>
<reference evidence="12 13" key="1">
    <citation type="submission" date="2016-10" db="EMBL/GenBank/DDBJ databases">
        <authorList>
            <person name="de Groot N.N."/>
        </authorList>
    </citation>
    <scope>NUCLEOTIDE SEQUENCE [LARGE SCALE GENOMIC DNA]</scope>
    <source>
        <strain evidence="12 13">HLD2</strain>
    </source>
</reference>
<keyword evidence="6 11" id="KW-0963">Cytoplasm</keyword>
<evidence type="ECO:0000256" key="3">
    <source>
        <dbReference type="ARBA" id="ARBA00004857"/>
    </source>
</evidence>
<evidence type="ECO:0000313" key="13">
    <source>
        <dbReference type="Proteomes" id="UP000199648"/>
    </source>
</evidence>
<name>A0A1G5Q1T6_9GAMM</name>
<dbReference type="InterPro" id="IPR004732">
    <property type="entry name" value="Transaldolase_2"/>
</dbReference>
<dbReference type="RefSeq" id="WP_092994350.1">
    <property type="nucleotide sequence ID" value="NZ_FMWD01000003.1"/>
</dbReference>
<dbReference type="Proteomes" id="UP000199648">
    <property type="component" value="Unassembled WGS sequence"/>
</dbReference>
<dbReference type="InterPro" id="IPR013785">
    <property type="entry name" value="Aldolase_TIM"/>
</dbReference>
<dbReference type="GO" id="GO:0005737">
    <property type="term" value="C:cytoplasm"/>
    <property type="evidence" value="ECO:0007669"/>
    <property type="project" value="UniProtKB-SubCell"/>
</dbReference>
<dbReference type="NCBIfam" id="NF002881">
    <property type="entry name" value="PRK03343.1"/>
    <property type="match status" value="1"/>
</dbReference>
<comment type="catalytic activity">
    <reaction evidence="10 11">
        <text>D-sedoheptulose 7-phosphate + D-glyceraldehyde 3-phosphate = D-erythrose 4-phosphate + beta-D-fructose 6-phosphate</text>
        <dbReference type="Rhea" id="RHEA:17053"/>
        <dbReference type="ChEBI" id="CHEBI:16897"/>
        <dbReference type="ChEBI" id="CHEBI:57483"/>
        <dbReference type="ChEBI" id="CHEBI:57634"/>
        <dbReference type="ChEBI" id="CHEBI:59776"/>
        <dbReference type="EC" id="2.2.1.2"/>
    </reaction>
</comment>
<dbReference type="STRING" id="415747.SAMN03097708_01165"/>
<evidence type="ECO:0000256" key="9">
    <source>
        <dbReference type="ARBA" id="ARBA00023270"/>
    </source>
</evidence>
<gene>
    <name evidence="11" type="primary">tal</name>
    <name evidence="12" type="ORF">SAMN03097708_01165</name>
</gene>
<dbReference type="PIRSF" id="PIRSF036915">
    <property type="entry name" value="Trnald_Bac_Plnt"/>
    <property type="match status" value="1"/>
</dbReference>
<dbReference type="CDD" id="cd00955">
    <property type="entry name" value="Transaldolase_like"/>
    <property type="match status" value="1"/>
</dbReference>
<evidence type="ECO:0000256" key="6">
    <source>
        <dbReference type="ARBA" id="ARBA00022490"/>
    </source>
</evidence>
<dbReference type="GO" id="GO:0004801">
    <property type="term" value="F:transaldolase activity"/>
    <property type="evidence" value="ECO:0007669"/>
    <property type="project" value="UniProtKB-UniRule"/>
</dbReference>
<dbReference type="InterPro" id="IPR018225">
    <property type="entry name" value="Transaldolase_AS"/>
</dbReference>
<keyword evidence="8 11" id="KW-0570">Pentose shunt</keyword>
<dbReference type="SUPFAM" id="SSF51569">
    <property type="entry name" value="Aldolase"/>
    <property type="match status" value="1"/>
</dbReference>
<dbReference type="PANTHER" id="PTHR10683:SF31">
    <property type="entry name" value="TRANSALDOLASE"/>
    <property type="match status" value="1"/>
</dbReference>
<evidence type="ECO:0000313" key="12">
    <source>
        <dbReference type="EMBL" id="SCZ55627.1"/>
    </source>
</evidence>
<comment type="subcellular location">
    <subcellularLocation>
        <location evidence="2 11">Cytoplasm</location>
    </subcellularLocation>
</comment>
<accession>A0A1G5Q1T6</accession>
<dbReference type="GO" id="GO:0006098">
    <property type="term" value="P:pentose-phosphate shunt"/>
    <property type="evidence" value="ECO:0007669"/>
    <property type="project" value="UniProtKB-UniRule"/>
</dbReference>
<dbReference type="EC" id="2.2.1.2" evidence="5 11"/>
<evidence type="ECO:0000256" key="4">
    <source>
        <dbReference type="ARBA" id="ARBA00008426"/>
    </source>
</evidence>
<dbReference type="PROSITE" id="PS00958">
    <property type="entry name" value="TRANSALDOLASE_2"/>
    <property type="match status" value="1"/>
</dbReference>
<protein>
    <recommendedName>
        <fullName evidence="5 11">Transaldolase</fullName>
        <ecNumber evidence="5 11">2.2.1.2</ecNumber>
    </recommendedName>
</protein>
<evidence type="ECO:0000256" key="2">
    <source>
        <dbReference type="ARBA" id="ARBA00004496"/>
    </source>
</evidence>
<proteinExistence type="inferred from homology"/>
<dbReference type="GO" id="GO:0005975">
    <property type="term" value="P:carbohydrate metabolic process"/>
    <property type="evidence" value="ECO:0007669"/>
    <property type="project" value="InterPro"/>
</dbReference>
<dbReference type="Gene3D" id="3.20.20.70">
    <property type="entry name" value="Aldolase class I"/>
    <property type="match status" value="1"/>
</dbReference>
<dbReference type="Pfam" id="PF00923">
    <property type="entry name" value="TAL_FSA"/>
    <property type="match status" value="1"/>
</dbReference>
<sequence>MNPLRQLHDYGQSYWLDNLTRAMINNGELERRVREDGLRGVTSNPAIFHKAISGHEGYDDQIRDLTRSGLSTSEIYERVVTQDIRNACDILRPVYDSSDEREGFVSLEVSPHLANETQASIKEARRLHAAVDRPNLMIKIPGTQAGLGAIEELLFEGIDVNVTLLFSITAYEKVAETYLRALERRVEAGHSVHDVNSVASFFLSRIDALVDKKLEAIIDPEVPSQTADPRPVDLLGRTAIANAKLAYRRFQSLLDTERWKALAEKGAHPQKMLWASTSTKNPHYSDVMYVEPLIGPHTINTMPNDTIAAFADHGRVGNTIEEDVEQSEQVLKDLGKLGIDLDAVTDQLLEEGIQKFIDPFDALLELIEEKSRALAG</sequence>